<evidence type="ECO:0000256" key="1">
    <source>
        <dbReference type="SAM" id="MobiDB-lite"/>
    </source>
</evidence>
<evidence type="ECO:0000313" key="2">
    <source>
        <dbReference type="EMBL" id="KAF2795707.1"/>
    </source>
</evidence>
<gene>
    <name evidence="2" type="ORF">K505DRAFT_359922</name>
</gene>
<keyword evidence="3" id="KW-1185">Reference proteome</keyword>
<sequence>MKAFHPSKRPRGLLKPLNSSVFLTPVVSSNRAKAADLNGEKENPKVSATEDELEKVAGPTRHSVGALDSDLKREGQFPSFDEEEGLSPFPDFIEYREEKYDLTDLHCTIHCNHIICKSIEWTQEQAQPQCECSLGERNLTIKADLTQADIRGMEALSEDTPISIFRSDVGNFIRDVGNNSNYINVCALHSCEAFRAAAKGKRYTYLMDAASAAREALITTMMHYFTRIFSSPLEQITGTTTISRKQLKLDITAVLGLTLWEFISEYFNESCFSNGQSGYSPRKIVQLLEYCDVADAVWTAWDNTIDDLIMLCTVRHVRYVALLSGWTNEILG</sequence>
<feature type="region of interest" description="Disordered" evidence="1">
    <location>
        <begin position="32"/>
        <end position="56"/>
    </location>
</feature>
<proteinExistence type="predicted"/>
<protein>
    <submittedName>
        <fullName evidence="2">Uncharacterized protein</fullName>
    </submittedName>
</protein>
<dbReference type="AlphaFoldDB" id="A0A6A6XJE5"/>
<evidence type="ECO:0000313" key="3">
    <source>
        <dbReference type="Proteomes" id="UP000799757"/>
    </source>
</evidence>
<accession>A0A6A6XJE5</accession>
<reference evidence="2" key="1">
    <citation type="journal article" date="2020" name="Stud. Mycol.">
        <title>101 Dothideomycetes genomes: a test case for predicting lifestyles and emergence of pathogens.</title>
        <authorList>
            <person name="Haridas S."/>
            <person name="Albert R."/>
            <person name="Binder M."/>
            <person name="Bloem J."/>
            <person name="Labutti K."/>
            <person name="Salamov A."/>
            <person name="Andreopoulos B."/>
            <person name="Baker S."/>
            <person name="Barry K."/>
            <person name="Bills G."/>
            <person name="Bluhm B."/>
            <person name="Cannon C."/>
            <person name="Castanera R."/>
            <person name="Culley D."/>
            <person name="Daum C."/>
            <person name="Ezra D."/>
            <person name="Gonzalez J."/>
            <person name="Henrissat B."/>
            <person name="Kuo A."/>
            <person name="Liang C."/>
            <person name="Lipzen A."/>
            <person name="Lutzoni F."/>
            <person name="Magnuson J."/>
            <person name="Mondo S."/>
            <person name="Nolan M."/>
            <person name="Ohm R."/>
            <person name="Pangilinan J."/>
            <person name="Park H.-J."/>
            <person name="Ramirez L."/>
            <person name="Alfaro M."/>
            <person name="Sun H."/>
            <person name="Tritt A."/>
            <person name="Yoshinaga Y."/>
            <person name="Zwiers L.-H."/>
            <person name="Turgeon B."/>
            <person name="Goodwin S."/>
            <person name="Spatafora J."/>
            <person name="Crous P."/>
            <person name="Grigoriev I."/>
        </authorList>
    </citation>
    <scope>NUCLEOTIDE SEQUENCE</scope>
    <source>
        <strain evidence="2">CBS 109.77</strain>
    </source>
</reference>
<organism evidence="2 3">
    <name type="scientific">Melanomma pulvis-pyrius CBS 109.77</name>
    <dbReference type="NCBI Taxonomy" id="1314802"/>
    <lineage>
        <taxon>Eukaryota</taxon>
        <taxon>Fungi</taxon>
        <taxon>Dikarya</taxon>
        <taxon>Ascomycota</taxon>
        <taxon>Pezizomycotina</taxon>
        <taxon>Dothideomycetes</taxon>
        <taxon>Pleosporomycetidae</taxon>
        <taxon>Pleosporales</taxon>
        <taxon>Melanommataceae</taxon>
        <taxon>Melanomma</taxon>
    </lineage>
</organism>
<dbReference type="EMBL" id="MU001850">
    <property type="protein sequence ID" value="KAF2795707.1"/>
    <property type="molecule type" value="Genomic_DNA"/>
</dbReference>
<dbReference type="Proteomes" id="UP000799757">
    <property type="component" value="Unassembled WGS sequence"/>
</dbReference>
<name>A0A6A6XJE5_9PLEO</name>